<accession>A0A266LRL5</accession>
<dbReference type="GO" id="GO:0003677">
    <property type="term" value="F:DNA binding"/>
    <property type="evidence" value="ECO:0007669"/>
    <property type="project" value="UniProtKB-KW"/>
</dbReference>
<dbReference type="Gene3D" id="3.90.1150.10">
    <property type="entry name" value="Aspartate Aminotransferase, domain 1"/>
    <property type="match status" value="1"/>
</dbReference>
<dbReference type="PROSITE" id="PS50949">
    <property type="entry name" value="HTH_GNTR"/>
    <property type="match status" value="1"/>
</dbReference>
<proteinExistence type="inferred from homology"/>
<keyword evidence="3" id="KW-0805">Transcription regulation</keyword>
<dbReference type="InterPro" id="IPR000524">
    <property type="entry name" value="Tscrpt_reg_HTH_GntR"/>
</dbReference>
<dbReference type="RefSeq" id="WP_095030055.1">
    <property type="nucleotide sequence ID" value="NZ_NQKL01000013.1"/>
</dbReference>
<dbReference type="GO" id="GO:0030170">
    <property type="term" value="F:pyridoxal phosphate binding"/>
    <property type="evidence" value="ECO:0007669"/>
    <property type="project" value="InterPro"/>
</dbReference>
<dbReference type="InterPro" id="IPR015422">
    <property type="entry name" value="PyrdxlP-dep_Trfase_small"/>
</dbReference>
<dbReference type="Gene3D" id="3.40.640.10">
    <property type="entry name" value="Type I PLP-dependent aspartate aminotransferase-like (Major domain)"/>
    <property type="match status" value="1"/>
</dbReference>
<dbReference type="PANTHER" id="PTHR46577">
    <property type="entry name" value="HTH-TYPE TRANSCRIPTIONAL REGULATORY PROTEIN GABR"/>
    <property type="match status" value="1"/>
</dbReference>
<evidence type="ECO:0000256" key="2">
    <source>
        <dbReference type="ARBA" id="ARBA00022898"/>
    </source>
</evidence>
<evidence type="ECO:0000259" key="6">
    <source>
        <dbReference type="PROSITE" id="PS50949"/>
    </source>
</evidence>
<evidence type="ECO:0000313" key="7">
    <source>
        <dbReference type="EMBL" id="OZY40663.1"/>
    </source>
</evidence>
<protein>
    <submittedName>
        <fullName evidence="7">GntR family transcriptional regulator</fullName>
    </submittedName>
</protein>
<sequence>MWMPTLSDTDQPRYLALVDAISQAIACGELQPGARLPPQRRLAWALGWNPSTTMQAYREAARRHLVSGEVGRGTYVLASSQEATLFRLQHADEQTPRIDLRTNVPAIDHLGEEDGLALSWLLDSRQAIRLQGYLSAADLLQARAQGAAWLKGRGLDLSADNIMLCTGAQQGLFTVLLSLCQAGDAVLVEAFTAPGIKAACAQLRLPMHGVAMDRQGILAQDFDRMIRATGARVAILTPTLQNPTSAVMSVERRLAIADIARRHGVQVIEDDVYGALTDSPPLYRFLPELAVLVTSLSKTVAAGVRLGWIVANPQLLARIDPYAQSAHWGVSPLCQAIACQWISDGTAQARVEWQTVEVSRRWRLAKKFLGAAMYQTDTPSPHIWVTVQDGAEACRAVGVEVVPADVFAVKSTPGHAVRISLTAAASVQALKVALERIAGLQPSPGKRGNRPPPENKL</sequence>
<keyword evidence="4" id="KW-0238">DNA-binding</keyword>
<evidence type="ECO:0000256" key="1">
    <source>
        <dbReference type="ARBA" id="ARBA00005384"/>
    </source>
</evidence>
<dbReference type="Pfam" id="PF00155">
    <property type="entry name" value="Aminotran_1_2"/>
    <property type="match status" value="1"/>
</dbReference>
<dbReference type="CDD" id="cd00609">
    <property type="entry name" value="AAT_like"/>
    <property type="match status" value="1"/>
</dbReference>
<dbReference type="InterPro" id="IPR036388">
    <property type="entry name" value="WH-like_DNA-bd_sf"/>
</dbReference>
<dbReference type="CDD" id="cd07377">
    <property type="entry name" value="WHTH_GntR"/>
    <property type="match status" value="1"/>
</dbReference>
<name>A0A266LRL5_PSEFR</name>
<comment type="caution">
    <text evidence="7">The sequence shown here is derived from an EMBL/GenBank/DDBJ whole genome shotgun (WGS) entry which is preliminary data.</text>
</comment>
<evidence type="ECO:0000256" key="3">
    <source>
        <dbReference type="ARBA" id="ARBA00023015"/>
    </source>
</evidence>
<gene>
    <name evidence="7" type="ORF">CJF43_16355</name>
</gene>
<dbReference type="InterPro" id="IPR036390">
    <property type="entry name" value="WH_DNA-bd_sf"/>
</dbReference>
<keyword evidence="5" id="KW-0804">Transcription</keyword>
<dbReference type="Proteomes" id="UP000216113">
    <property type="component" value="Unassembled WGS sequence"/>
</dbReference>
<dbReference type="InterPro" id="IPR004839">
    <property type="entry name" value="Aminotransferase_I/II_large"/>
</dbReference>
<feature type="domain" description="HTH gntR-type" evidence="6">
    <location>
        <begin position="11"/>
        <end position="79"/>
    </location>
</feature>
<dbReference type="SMART" id="SM00345">
    <property type="entry name" value="HTH_GNTR"/>
    <property type="match status" value="1"/>
</dbReference>
<dbReference type="GO" id="GO:0003700">
    <property type="term" value="F:DNA-binding transcription factor activity"/>
    <property type="evidence" value="ECO:0007669"/>
    <property type="project" value="InterPro"/>
</dbReference>
<dbReference type="SUPFAM" id="SSF46785">
    <property type="entry name" value="Winged helix' DNA-binding domain"/>
    <property type="match status" value="1"/>
</dbReference>
<dbReference type="AlphaFoldDB" id="A0A266LRL5"/>
<dbReference type="InterPro" id="IPR015424">
    <property type="entry name" value="PyrdxlP-dep_Trfase"/>
</dbReference>
<dbReference type="Pfam" id="PF00392">
    <property type="entry name" value="GntR"/>
    <property type="match status" value="1"/>
</dbReference>
<evidence type="ECO:0000256" key="4">
    <source>
        <dbReference type="ARBA" id="ARBA00023125"/>
    </source>
</evidence>
<reference evidence="7 8" key="1">
    <citation type="submission" date="2017-08" db="EMBL/GenBank/DDBJ databases">
        <title>Genomic and metabolic characterisation of spoilage-associated Pseudomonas species.</title>
        <authorList>
            <person name="Stanborough T."/>
            <person name="Fegan N."/>
            <person name="Powell S.M."/>
            <person name="Singh T."/>
            <person name="Tamplin M.L."/>
            <person name="Chandry P.S."/>
        </authorList>
    </citation>
    <scope>NUCLEOTIDE SEQUENCE [LARGE SCALE GENOMIC DNA]</scope>
    <source>
        <strain evidence="7 8">F1820</strain>
    </source>
</reference>
<dbReference type="Gene3D" id="1.10.10.10">
    <property type="entry name" value="Winged helix-like DNA-binding domain superfamily/Winged helix DNA-binding domain"/>
    <property type="match status" value="1"/>
</dbReference>
<dbReference type="EMBL" id="NQKL01000013">
    <property type="protein sequence ID" value="OZY40663.1"/>
    <property type="molecule type" value="Genomic_DNA"/>
</dbReference>
<keyword evidence="2" id="KW-0663">Pyridoxal phosphate</keyword>
<organism evidence="7 8">
    <name type="scientific">Pseudomonas fragi</name>
    <dbReference type="NCBI Taxonomy" id="296"/>
    <lineage>
        <taxon>Bacteria</taxon>
        <taxon>Pseudomonadati</taxon>
        <taxon>Pseudomonadota</taxon>
        <taxon>Gammaproteobacteria</taxon>
        <taxon>Pseudomonadales</taxon>
        <taxon>Pseudomonadaceae</taxon>
        <taxon>Pseudomonas</taxon>
    </lineage>
</organism>
<dbReference type="InterPro" id="IPR015421">
    <property type="entry name" value="PyrdxlP-dep_Trfase_major"/>
</dbReference>
<dbReference type="SUPFAM" id="SSF53383">
    <property type="entry name" value="PLP-dependent transferases"/>
    <property type="match status" value="1"/>
</dbReference>
<evidence type="ECO:0000313" key="8">
    <source>
        <dbReference type="Proteomes" id="UP000216113"/>
    </source>
</evidence>
<comment type="similarity">
    <text evidence="1">In the C-terminal section; belongs to the class-I pyridoxal-phosphate-dependent aminotransferase family.</text>
</comment>
<dbReference type="InterPro" id="IPR051446">
    <property type="entry name" value="HTH_trans_reg/aminotransferase"/>
</dbReference>
<evidence type="ECO:0000256" key="5">
    <source>
        <dbReference type="ARBA" id="ARBA00023163"/>
    </source>
</evidence>
<dbReference type="PANTHER" id="PTHR46577:SF1">
    <property type="entry name" value="HTH-TYPE TRANSCRIPTIONAL REGULATORY PROTEIN GABR"/>
    <property type="match status" value="1"/>
</dbReference>